<feature type="transmembrane region" description="Helical" evidence="5">
    <location>
        <begin position="14"/>
        <end position="34"/>
    </location>
</feature>
<keyword evidence="2 5" id="KW-0812">Transmembrane</keyword>
<accession>A0A2W5SKZ4</accession>
<comment type="subcellular location">
    <subcellularLocation>
        <location evidence="1">Membrane</location>
        <topology evidence="1">Multi-pass membrane protein</topology>
    </subcellularLocation>
</comment>
<dbReference type="AlphaFoldDB" id="A0A2W5SKZ4"/>
<evidence type="ECO:0000256" key="3">
    <source>
        <dbReference type="ARBA" id="ARBA00022989"/>
    </source>
</evidence>
<name>A0A2W5SKZ4_CERSP</name>
<evidence type="ECO:0000256" key="1">
    <source>
        <dbReference type="ARBA" id="ARBA00004141"/>
    </source>
</evidence>
<gene>
    <name evidence="6" type="ORF">DI533_05075</name>
</gene>
<evidence type="ECO:0000313" key="7">
    <source>
        <dbReference type="Proteomes" id="UP000248975"/>
    </source>
</evidence>
<feature type="transmembrane region" description="Helical" evidence="5">
    <location>
        <begin position="113"/>
        <end position="131"/>
    </location>
</feature>
<sequence>MRREFLQEWMGMDLSLLAVIGRLLVGATFVFSGIRIVLARQAVAGLLTAKGVPAPLFVTLSGAVIEIVLGACLVLGLMVPLAAFLLAIFVVAATIMVHDFWRQQGMGRMQDENTAISNALIVGGLLVISGYPW</sequence>
<proteinExistence type="predicted"/>
<dbReference type="GO" id="GO:0016020">
    <property type="term" value="C:membrane"/>
    <property type="evidence" value="ECO:0007669"/>
    <property type="project" value="UniProtKB-SubCell"/>
</dbReference>
<evidence type="ECO:0000256" key="2">
    <source>
        <dbReference type="ARBA" id="ARBA00022692"/>
    </source>
</evidence>
<feature type="transmembrane region" description="Helical" evidence="5">
    <location>
        <begin position="54"/>
        <end position="76"/>
    </location>
</feature>
<keyword evidence="4 5" id="KW-0472">Membrane</keyword>
<dbReference type="Pfam" id="PF07681">
    <property type="entry name" value="DoxX"/>
    <property type="match status" value="1"/>
</dbReference>
<comment type="caution">
    <text evidence="6">The sequence shown here is derived from an EMBL/GenBank/DDBJ whole genome shotgun (WGS) entry which is preliminary data.</text>
</comment>
<evidence type="ECO:0000313" key="6">
    <source>
        <dbReference type="EMBL" id="PZQ99995.1"/>
    </source>
</evidence>
<reference evidence="6 7" key="1">
    <citation type="submission" date="2017-08" db="EMBL/GenBank/DDBJ databases">
        <title>Infants hospitalized years apart are colonized by the same room-sourced microbial strains.</title>
        <authorList>
            <person name="Brooks B."/>
            <person name="Olm M.R."/>
            <person name="Firek B.A."/>
            <person name="Baker R."/>
            <person name="Thomas B.C."/>
            <person name="Morowitz M.J."/>
            <person name="Banfield J.F."/>
        </authorList>
    </citation>
    <scope>NUCLEOTIDE SEQUENCE [LARGE SCALE GENOMIC DNA]</scope>
    <source>
        <strain evidence="6">S2_003_000_R2_11</strain>
    </source>
</reference>
<feature type="transmembrane region" description="Helical" evidence="5">
    <location>
        <begin position="82"/>
        <end position="101"/>
    </location>
</feature>
<evidence type="ECO:0000256" key="4">
    <source>
        <dbReference type="ARBA" id="ARBA00023136"/>
    </source>
</evidence>
<dbReference type="Proteomes" id="UP000248975">
    <property type="component" value="Unassembled WGS sequence"/>
</dbReference>
<dbReference type="InterPro" id="IPR032808">
    <property type="entry name" value="DoxX"/>
</dbReference>
<keyword evidence="3 5" id="KW-1133">Transmembrane helix</keyword>
<protein>
    <submittedName>
        <fullName evidence="6">Quinol oxidase</fullName>
    </submittedName>
</protein>
<dbReference type="EMBL" id="QFQS01000001">
    <property type="protein sequence ID" value="PZQ99995.1"/>
    <property type="molecule type" value="Genomic_DNA"/>
</dbReference>
<evidence type="ECO:0000256" key="5">
    <source>
        <dbReference type="SAM" id="Phobius"/>
    </source>
</evidence>
<organism evidence="6 7">
    <name type="scientific">Cereibacter sphaeroides</name>
    <name type="common">Rhodobacter sphaeroides</name>
    <dbReference type="NCBI Taxonomy" id="1063"/>
    <lineage>
        <taxon>Bacteria</taxon>
        <taxon>Pseudomonadati</taxon>
        <taxon>Pseudomonadota</taxon>
        <taxon>Alphaproteobacteria</taxon>
        <taxon>Rhodobacterales</taxon>
        <taxon>Paracoccaceae</taxon>
        <taxon>Cereibacter</taxon>
    </lineage>
</organism>